<gene>
    <name evidence="1" type="ORF">RIF29_10579</name>
</gene>
<dbReference type="AlphaFoldDB" id="A0AAN9FW51"/>
<name>A0AAN9FW51_CROPI</name>
<protein>
    <submittedName>
        <fullName evidence="1">Uncharacterized protein</fullName>
    </submittedName>
</protein>
<dbReference type="EMBL" id="JAYWIO010000002">
    <property type="protein sequence ID" value="KAK7282064.1"/>
    <property type="molecule type" value="Genomic_DNA"/>
</dbReference>
<keyword evidence="2" id="KW-1185">Reference proteome</keyword>
<sequence length="106" mass="12095">MLASKFSIGFELSRRYCPLVFLLEVWNHTGTVDVEIPCCYNTFKLSGSILWIDWIFIASLLCMLLNKSVFSMEAADGFVEPMLMVESPFIERLLSCAIHVGFPYQC</sequence>
<evidence type="ECO:0000313" key="2">
    <source>
        <dbReference type="Proteomes" id="UP001372338"/>
    </source>
</evidence>
<comment type="caution">
    <text evidence="1">The sequence shown here is derived from an EMBL/GenBank/DDBJ whole genome shotgun (WGS) entry which is preliminary data.</text>
</comment>
<proteinExistence type="predicted"/>
<dbReference type="Proteomes" id="UP001372338">
    <property type="component" value="Unassembled WGS sequence"/>
</dbReference>
<accession>A0AAN9FW51</accession>
<organism evidence="1 2">
    <name type="scientific">Crotalaria pallida</name>
    <name type="common">Smooth rattlebox</name>
    <name type="synonym">Crotalaria striata</name>
    <dbReference type="NCBI Taxonomy" id="3830"/>
    <lineage>
        <taxon>Eukaryota</taxon>
        <taxon>Viridiplantae</taxon>
        <taxon>Streptophyta</taxon>
        <taxon>Embryophyta</taxon>
        <taxon>Tracheophyta</taxon>
        <taxon>Spermatophyta</taxon>
        <taxon>Magnoliopsida</taxon>
        <taxon>eudicotyledons</taxon>
        <taxon>Gunneridae</taxon>
        <taxon>Pentapetalae</taxon>
        <taxon>rosids</taxon>
        <taxon>fabids</taxon>
        <taxon>Fabales</taxon>
        <taxon>Fabaceae</taxon>
        <taxon>Papilionoideae</taxon>
        <taxon>50 kb inversion clade</taxon>
        <taxon>genistoids sensu lato</taxon>
        <taxon>core genistoids</taxon>
        <taxon>Crotalarieae</taxon>
        <taxon>Crotalaria</taxon>
    </lineage>
</organism>
<evidence type="ECO:0000313" key="1">
    <source>
        <dbReference type="EMBL" id="KAK7282064.1"/>
    </source>
</evidence>
<reference evidence="1 2" key="1">
    <citation type="submission" date="2024-01" db="EMBL/GenBank/DDBJ databases">
        <title>The genomes of 5 underutilized Papilionoideae crops provide insights into root nodulation and disease resistanc.</title>
        <authorList>
            <person name="Yuan L."/>
        </authorList>
    </citation>
    <scope>NUCLEOTIDE SEQUENCE [LARGE SCALE GENOMIC DNA]</scope>
    <source>
        <strain evidence="1">ZHUSHIDOU_FW_LH</strain>
        <tissue evidence="1">Leaf</tissue>
    </source>
</reference>